<feature type="compositionally biased region" description="Basic and acidic residues" evidence="1">
    <location>
        <begin position="166"/>
        <end position="189"/>
    </location>
</feature>
<gene>
    <name evidence="2" type="ORF">VSX56_19490</name>
</gene>
<feature type="region of interest" description="Disordered" evidence="1">
    <location>
        <begin position="262"/>
        <end position="285"/>
    </location>
</feature>
<dbReference type="RefSeq" id="WP_350939233.1">
    <property type="nucleotide sequence ID" value="NZ_JAYWLC010000038.1"/>
</dbReference>
<feature type="compositionally biased region" description="Basic and acidic residues" evidence="1">
    <location>
        <begin position="139"/>
        <end position="156"/>
    </location>
</feature>
<protein>
    <recommendedName>
        <fullName evidence="4">Collagen-like protein</fullName>
    </recommendedName>
</protein>
<proteinExistence type="predicted"/>
<evidence type="ECO:0000313" key="2">
    <source>
        <dbReference type="EMBL" id="MER5173941.1"/>
    </source>
</evidence>
<evidence type="ECO:0000313" key="3">
    <source>
        <dbReference type="Proteomes" id="UP001438953"/>
    </source>
</evidence>
<feature type="region of interest" description="Disordered" evidence="1">
    <location>
        <begin position="127"/>
        <end position="201"/>
    </location>
</feature>
<comment type="caution">
    <text evidence="2">The sequence shown here is derived from an EMBL/GenBank/DDBJ whole genome shotgun (WGS) entry which is preliminary data.</text>
</comment>
<feature type="region of interest" description="Disordered" evidence="1">
    <location>
        <begin position="215"/>
        <end position="243"/>
    </location>
</feature>
<dbReference type="Proteomes" id="UP001438953">
    <property type="component" value="Unassembled WGS sequence"/>
</dbReference>
<reference evidence="2 3" key="1">
    <citation type="submission" date="2024-06" db="EMBL/GenBank/DDBJ databases">
        <title>Thioclava kandeliae sp. nov. from a rhizosphere soil sample of Kandelia candel in a mangrove.</title>
        <authorList>
            <person name="Mu T."/>
        </authorList>
    </citation>
    <scope>NUCLEOTIDE SEQUENCE [LARGE SCALE GENOMIC DNA]</scope>
    <source>
        <strain evidence="2 3">CPCC 100088</strain>
    </source>
</reference>
<keyword evidence="3" id="KW-1185">Reference proteome</keyword>
<feature type="region of interest" description="Disordered" evidence="1">
    <location>
        <begin position="362"/>
        <end position="383"/>
    </location>
</feature>
<evidence type="ECO:0000256" key="1">
    <source>
        <dbReference type="SAM" id="MobiDB-lite"/>
    </source>
</evidence>
<name>A0ABV1SMX7_9RHOB</name>
<organism evidence="2 3">
    <name type="scientific">Thioclava kandeliae</name>
    <dbReference type="NCBI Taxonomy" id="3070818"/>
    <lineage>
        <taxon>Bacteria</taxon>
        <taxon>Pseudomonadati</taxon>
        <taxon>Pseudomonadota</taxon>
        <taxon>Alphaproteobacteria</taxon>
        <taxon>Rhodobacterales</taxon>
        <taxon>Paracoccaceae</taxon>
        <taxon>Thioclava</taxon>
    </lineage>
</organism>
<evidence type="ECO:0008006" key="4">
    <source>
        <dbReference type="Google" id="ProtNLM"/>
    </source>
</evidence>
<dbReference type="EMBL" id="JAYWLC010000038">
    <property type="protein sequence ID" value="MER5173941.1"/>
    <property type="molecule type" value="Genomic_DNA"/>
</dbReference>
<sequence>MPNLDSKVLNSIMKFAPGELEERILAKIRKMSDPARDETTGCADYVAGNRRVYHCEGDLHLTEMWEFNHSSELRENSYNLIVVEGKLSFSGEGQIVTHQNLAIRTRDFTADARELLPDRAHILSLAGQDGKPVSSYAGDKAKRGANGKEEGRKGDDGQDSAFLKDNAGHGKEGARGDHGQQGDDGKDGEDGNPGTHGGFLSLVTDRFTNTWLIMTAEGGNGSDGGSGGDGGDGGNGRAGGPGGAGGAASIFGNAGNGGIGGQGGDAGRGGQGGDAGIGGNGGNGGQITVRYTTRFSQPQVPEFFVNPGRGGTTGIAGVGGRTGSPGMGGNPGIGGSGNIFWDDGDPGPTTSKPGNIPRDAVNGITPGFAVDGQPGSWNGGARWAQDPEIWPYSGLLGEDDWEELIRDE</sequence>
<feature type="compositionally biased region" description="Gly residues" evidence="1">
    <location>
        <begin position="218"/>
        <end position="243"/>
    </location>
</feature>
<accession>A0ABV1SMX7</accession>